<feature type="region of interest" description="Disordered" evidence="8">
    <location>
        <begin position="341"/>
        <end position="511"/>
    </location>
</feature>
<dbReference type="GO" id="GO:0034727">
    <property type="term" value="P:piecemeal microautophagy of the nucleus"/>
    <property type="evidence" value="ECO:0007669"/>
    <property type="project" value="TreeGrafter"/>
</dbReference>
<dbReference type="OrthoDB" id="346907at2759"/>
<evidence type="ECO:0000256" key="5">
    <source>
        <dbReference type="ARBA" id="ARBA00022840"/>
    </source>
</evidence>
<evidence type="ECO:0000256" key="3">
    <source>
        <dbReference type="ARBA" id="ARBA00022741"/>
    </source>
</evidence>
<dbReference type="Pfam" id="PF12063">
    <property type="entry name" value="ATG1-like_MIT1"/>
    <property type="match status" value="1"/>
</dbReference>
<dbReference type="GO" id="GO:0005776">
    <property type="term" value="C:autophagosome"/>
    <property type="evidence" value="ECO:0007669"/>
    <property type="project" value="TreeGrafter"/>
</dbReference>
<dbReference type="Pfam" id="PF00069">
    <property type="entry name" value="Pkinase"/>
    <property type="match status" value="1"/>
</dbReference>
<dbReference type="AlphaFoldDB" id="A0A9N9G052"/>
<evidence type="ECO:0000256" key="2">
    <source>
        <dbReference type="ARBA" id="ARBA00022679"/>
    </source>
</evidence>
<organism evidence="10 11">
    <name type="scientific">Paraglomus occultum</name>
    <dbReference type="NCBI Taxonomy" id="144539"/>
    <lineage>
        <taxon>Eukaryota</taxon>
        <taxon>Fungi</taxon>
        <taxon>Fungi incertae sedis</taxon>
        <taxon>Mucoromycota</taxon>
        <taxon>Glomeromycotina</taxon>
        <taxon>Glomeromycetes</taxon>
        <taxon>Paraglomerales</taxon>
        <taxon>Paraglomeraceae</taxon>
        <taxon>Paraglomus</taxon>
    </lineage>
</organism>
<evidence type="ECO:0000256" key="4">
    <source>
        <dbReference type="ARBA" id="ARBA00022777"/>
    </source>
</evidence>
<evidence type="ECO:0000313" key="10">
    <source>
        <dbReference type="EMBL" id="CAG8572433.1"/>
    </source>
</evidence>
<feature type="compositionally biased region" description="Basic and acidic residues" evidence="8">
    <location>
        <begin position="358"/>
        <end position="367"/>
    </location>
</feature>
<dbReference type="FunFam" id="3.30.200.20:FF:000042">
    <property type="entry name" value="Aurora kinase A"/>
    <property type="match status" value="1"/>
</dbReference>
<comment type="caution">
    <text evidence="10">The sequence shown here is derived from an EMBL/GenBank/DDBJ whole genome shotgun (WGS) entry which is preliminary data.</text>
</comment>
<dbReference type="EC" id="2.7.11.1" evidence="1"/>
<proteinExistence type="predicted"/>
<dbReference type="GO" id="GO:0005829">
    <property type="term" value="C:cytosol"/>
    <property type="evidence" value="ECO:0007669"/>
    <property type="project" value="TreeGrafter"/>
</dbReference>
<keyword evidence="3 7" id="KW-0547">Nucleotide-binding</keyword>
<reference evidence="10" key="1">
    <citation type="submission" date="2021-06" db="EMBL/GenBank/DDBJ databases">
        <authorList>
            <person name="Kallberg Y."/>
            <person name="Tangrot J."/>
            <person name="Rosling A."/>
        </authorList>
    </citation>
    <scope>NUCLEOTIDE SEQUENCE</scope>
    <source>
        <strain evidence="10">IA702</strain>
    </source>
</reference>
<gene>
    <name evidence="10" type="ORF">POCULU_LOCUS6065</name>
</gene>
<dbReference type="GO" id="GO:0000422">
    <property type="term" value="P:autophagy of mitochondrion"/>
    <property type="evidence" value="ECO:0007669"/>
    <property type="project" value="TreeGrafter"/>
</dbReference>
<dbReference type="InterPro" id="IPR045269">
    <property type="entry name" value="Atg1-like"/>
</dbReference>
<dbReference type="InterPro" id="IPR000719">
    <property type="entry name" value="Prot_kinase_dom"/>
</dbReference>
<dbReference type="Pfam" id="PF21127">
    <property type="entry name" value="ATG1-like_MIT2"/>
    <property type="match status" value="1"/>
</dbReference>
<dbReference type="GO" id="GO:0004674">
    <property type="term" value="F:protein serine/threonine kinase activity"/>
    <property type="evidence" value="ECO:0007669"/>
    <property type="project" value="UniProtKB-EC"/>
</dbReference>
<evidence type="ECO:0000259" key="9">
    <source>
        <dbReference type="PROSITE" id="PS50011"/>
    </source>
</evidence>
<feature type="compositionally biased region" description="Polar residues" evidence="8">
    <location>
        <begin position="422"/>
        <end position="444"/>
    </location>
</feature>
<dbReference type="PROSITE" id="PS00108">
    <property type="entry name" value="PROTEIN_KINASE_ST"/>
    <property type="match status" value="1"/>
</dbReference>
<dbReference type="InterPro" id="IPR008271">
    <property type="entry name" value="Ser/Thr_kinase_AS"/>
</dbReference>
<dbReference type="GO" id="GO:0042594">
    <property type="term" value="P:response to starvation"/>
    <property type="evidence" value="ECO:0007669"/>
    <property type="project" value="TreeGrafter"/>
</dbReference>
<dbReference type="InterPro" id="IPR011009">
    <property type="entry name" value="Kinase-like_dom_sf"/>
</dbReference>
<feature type="region of interest" description="Disordered" evidence="8">
    <location>
        <begin position="551"/>
        <end position="579"/>
    </location>
</feature>
<keyword evidence="4" id="KW-0418">Kinase</keyword>
<accession>A0A9N9G052</accession>
<feature type="compositionally biased region" description="Polar residues" evidence="8">
    <location>
        <begin position="451"/>
        <end position="472"/>
    </location>
</feature>
<keyword evidence="5 7" id="KW-0067">ATP-binding</keyword>
<dbReference type="EMBL" id="CAJVPJ010001044">
    <property type="protein sequence ID" value="CAG8572433.1"/>
    <property type="molecule type" value="Genomic_DNA"/>
</dbReference>
<dbReference type="InterPro" id="IPR017441">
    <property type="entry name" value="Protein_kinase_ATP_BS"/>
</dbReference>
<dbReference type="CDD" id="cd14009">
    <property type="entry name" value="STKc_ATG1_ULK_like"/>
    <property type="match status" value="1"/>
</dbReference>
<feature type="binding site" evidence="7">
    <location>
        <position position="49"/>
    </location>
    <ligand>
        <name>ATP</name>
        <dbReference type="ChEBI" id="CHEBI:30616"/>
    </ligand>
</feature>
<sequence length="888" mass="98261">MARQHEHPDQKELSQGVGNYVVGPEIGHGSFATVYKGYHKTTREVVAIKSVVLLKLNRKLLENLESEISILKKMRHNHIVHLVDCQKSETHIHLIMEYCSMGDLSSYIKRRRDVSGSGAVSHTRSNTPIGLSEHVVRHFLKQLANALGFLRSANLIHRDIKPQNLLLQPPSPNPDSTLIGSPDLPILKIADFGFARFLPNASLAETLCGSPLYMAPEILRYEKYDAKADLWSVGAVLYEMATGRPPFKAQNHIDLLKKIELGEDDIKFPGDSPATYNVGSTDGASKASLKGKVSAQPAISEELKDLIRHVLKQNPVERISFEEFFMHPCVLGDIYPRQTGSSRIKQSEHRNPLPATDKSSRHVRDRSVSSPALVGCQNESEKKEKEKVPAGGKNGRIRDNGGKGLTALGGAIGKKVTHRHQQNPPGTNNYHSQNSPTDRLSSSPRHLVEMQRSSYNRSPSPSFLVQQTSQNIDFPRRRTYSDSISTGSHGVNGERNGNVINGGNNIDQTDDSCLRRRDEEIAFEREYVVIDPSQIDVNAFADELVASPKTNPIGIRRNRKHSSSSSGSSTPHTQGYPIFDFHNRHAQPISTNTTYLSTTPPFAISNGSEKLESAGSSGSGALAEALSIAGKRLFGGSNSPPKFGYKEAKRKSNAIMLPDEDIDPKEEAIVKIIQDAANKAYVVYRFADSKFHQLLPPLPTASSITLAESPVTSPEVTAVLAEEALALYLRALSILQSAMNTAKEHWNGLPEYSGHKTVSHKFNMAVQWVRARFNECLERAEYAKSKCRTDDENTAEVFPEKLLYDKALEMSRSAAVIELVGEDLTTCERTYQNAIFMLCAILDCQDDEEGMDEEDKQILNKLIISIQNRLVSLQKKLSQPAHDETLAA</sequence>
<dbReference type="GO" id="GO:0010506">
    <property type="term" value="P:regulation of autophagy"/>
    <property type="evidence" value="ECO:0007669"/>
    <property type="project" value="InterPro"/>
</dbReference>
<dbReference type="PROSITE" id="PS50011">
    <property type="entry name" value="PROTEIN_KINASE_DOM"/>
    <property type="match status" value="1"/>
</dbReference>
<protein>
    <recommendedName>
        <fullName evidence="1">non-specific serine/threonine protein kinase</fullName>
        <ecNumber evidence="1">2.7.11.1</ecNumber>
    </recommendedName>
    <alternativeName>
        <fullName evidence="6">Autophagy-related protein 1</fullName>
    </alternativeName>
</protein>
<dbReference type="PANTHER" id="PTHR24348">
    <property type="entry name" value="SERINE/THREONINE-PROTEIN KINASE UNC-51-RELATED"/>
    <property type="match status" value="1"/>
</dbReference>
<dbReference type="InterPro" id="IPR048941">
    <property type="entry name" value="ATG1-like_MIT2"/>
</dbReference>
<dbReference type="GO" id="GO:0000045">
    <property type="term" value="P:autophagosome assembly"/>
    <property type="evidence" value="ECO:0007669"/>
    <property type="project" value="TreeGrafter"/>
</dbReference>
<dbReference type="GO" id="GO:0005524">
    <property type="term" value="F:ATP binding"/>
    <property type="evidence" value="ECO:0007669"/>
    <property type="project" value="UniProtKB-UniRule"/>
</dbReference>
<name>A0A9N9G052_9GLOM</name>
<feature type="domain" description="Protein kinase" evidence="9">
    <location>
        <begin position="20"/>
        <end position="330"/>
    </location>
</feature>
<evidence type="ECO:0000256" key="7">
    <source>
        <dbReference type="PROSITE-ProRule" id="PRU10141"/>
    </source>
</evidence>
<dbReference type="PANTHER" id="PTHR24348:SF22">
    <property type="entry name" value="NON-SPECIFIC SERINE_THREONINE PROTEIN KINASE"/>
    <property type="match status" value="1"/>
</dbReference>
<keyword evidence="11" id="KW-1185">Reference proteome</keyword>
<dbReference type="GO" id="GO:0061709">
    <property type="term" value="P:reticulophagy"/>
    <property type="evidence" value="ECO:0007669"/>
    <property type="project" value="TreeGrafter"/>
</dbReference>
<dbReference type="Proteomes" id="UP000789572">
    <property type="component" value="Unassembled WGS sequence"/>
</dbReference>
<dbReference type="Gene3D" id="3.30.200.20">
    <property type="entry name" value="Phosphorylase Kinase, domain 1"/>
    <property type="match status" value="1"/>
</dbReference>
<feature type="compositionally biased region" description="Basic and acidic residues" evidence="8">
    <location>
        <begin position="379"/>
        <end position="388"/>
    </location>
</feature>
<dbReference type="SMART" id="SM00220">
    <property type="entry name" value="S_TKc"/>
    <property type="match status" value="1"/>
</dbReference>
<dbReference type="SUPFAM" id="SSF56112">
    <property type="entry name" value="Protein kinase-like (PK-like)"/>
    <property type="match status" value="1"/>
</dbReference>
<keyword evidence="2" id="KW-0808">Transferase</keyword>
<dbReference type="GO" id="GO:0034045">
    <property type="term" value="C:phagophore assembly site membrane"/>
    <property type="evidence" value="ECO:0007669"/>
    <property type="project" value="TreeGrafter"/>
</dbReference>
<evidence type="ECO:0000313" key="11">
    <source>
        <dbReference type="Proteomes" id="UP000789572"/>
    </source>
</evidence>
<dbReference type="Gene3D" id="1.10.510.10">
    <property type="entry name" value="Transferase(Phosphotransferase) domain 1"/>
    <property type="match status" value="1"/>
</dbReference>
<dbReference type="PROSITE" id="PS00107">
    <property type="entry name" value="PROTEIN_KINASE_ATP"/>
    <property type="match status" value="1"/>
</dbReference>
<evidence type="ECO:0000256" key="1">
    <source>
        <dbReference type="ARBA" id="ARBA00012513"/>
    </source>
</evidence>
<feature type="compositionally biased region" description="Low complexity" evidence="8">
    <location>
        <begin position="491"/>
        <end position="506"/>
    </location>
</feature>
<evidence type="ECO:0000256" key="8">
    <source>
        <dbReference type="SAM" id="MobiDB-lite"/>
    </source>
</evidence>
<evidence type="ECO:0000256" key="6">
    <source>
        <dbReference type="ARBA" id="ARBA00030237"/>
    </source>
</evidence>
<dbReference type="InterPro" id="IPR022708">
    <property type="entry name" value="Atg1-like_tMIT"/>
</dbReference>